<comment type="subcellular location">
    <subcellularLocation>
        <location evidence="1">Cell membrane</location>
        <topology evidence="1">Multi-pass membrane protein</topology>
    </subcellularLocation>
</comment>
<accession>A0ABP7NSZ9</accession>
<feature type="transmembrane region" description="Helical" evidence="7">
    <location>
        <begin position="79"/>
        <end position="102"/>
    </location>
</feature>
<feature type="transmembrane region" description="Helical" evidence="7">
    <location>
        <begin position="185"/>
        <end position="206"/>
    </location>
</feature>
<evidence type="ECO:0000256" key="2">
    <source>
        <dbReference type="ARBA" id="ARBA00022475"/>
    </source>
</evidence>
<evidence type="ECO:0000256" key="7">
    <source>
        <dbReference type="SAM" id="Phobius"/>
    </source>
</evidence>
<feature type="compositionally biased region" description="Pro residues" evidence="6">
    <location>
        <begin position="457"/>
        <end position="471"/>
    </location>
</feature>
<dbReference type="RefSeq" id="WP_344781160.1">
    <property type="nucleotide sequence ID" value="NZ_BAAAZW010000002.1"/>
</dbReference>
<evidence type="ECO:0000256" key="4">
    <source>
        <dbReference type="ARBA" id="ARBA00022989"/>
    </source>
</evidence>
<evidence type="ECO:0000313" key="9">
    <source>
        <dbReference type="Proteomes" id="UP001418444"/>
    </source>
</evidence>
<feature type="region of interest" description="Disordered" evidence="6">
    <location>
        <begin position="440"/>
        <end position="471"/>
    </location>
</feature>
<keyword evidence="5 7" id="KW-0472">Membrane</keyword>
<evidence type="ECO:0000256" key="6">
    <source>
        <dbReference type="SAM" id="MobiDB-lite"/>
    </source>
</evidence>
<gene>
    <name evidence="8" type="ORF">GCM10022231_09680</name>
</gene>
<dbReference type="PIRSF" id="PIRSF006060">
    <property type="entry name" value="AA_transporter"/>
    <property type="match status" value="1"/>
</dbReference>
<organism evidence="8 9">
    <name type="scientific">Gordonia caeni</name>
    <dbReference type="NCBI Taxonomy" id="1007097"/>
    <lineage>
        <taxon>Bacteria</taxon>
        <taxon>Bacillati</taxon>
        <taxon>Actinomycetota</taxon>
        <taxon>Actinomycetes</taxon>
        <taxon>Mycobacteriales</taxon>
        <taxon>Gordoniaceae</taxon>
        <taxon>Gordonia</taxon>
    </lineage>
</organism>
<keyword evidence="4 7" id="KW-1133">Transmembrane helix</keyword>
<protein>
    <submittedName>
        <fullName evidence="8">APC family permease</fullName>
    </submittedName>
</protein>
<keyword evidence="9" id="KW-1185">Reference proteome</keyword>
<comment type="caution">
    <text evidence="8">The sequence shown here is derived from an EMBL/GenBank/DDBJ whole genome shotgun (WGS) entry which is preliminary data.</text>
</comment>
<feature type="transmembrane region" description="Helical" evidence="7">
    <location>
        <begin position="152"/>
        <end position="170"/>
    </location>
</feature>
<feature type="transmembrane region" description="Helical" evidence="7">
    <location>
        <begin position="372"/>
        <end position="394"/>
    </location>
</feature>
<reference evidence="9" key="1">
    <citation type="journal article" date="2019" name="Int. J. Syst. Evol. Microbiol.">
        <title>The Global Catalogue of Microorganisms (GCM) 10K type strain sequencing project: providing services to taxonomists for standard genome sequencing and annotation.</title>
        <authorList>
            <consortium name="The Broad Institute Genomics Platform"/>
            <consortium name="The Broad Institute Genome Sequencing Center for Infectious Disease"/>
            <person name="Wu L."/>
            <person name="Ma J."/>
        </authorList>
    </citation>
    <scope>NUCLEOTIDE SEQUENCE [LARGE SCALE GENOMIC DNA]</scope>
    <source>
        <strain evidence="9">JCM 16923</strain>
    </source>
</reference>
<dbReference type="InterPro" id="IPR002293">
    <property type="entry name" value="AA/rel_permease1"/>
</dbReference>
<feature type="transmembrane region" description="Helical" evidence="7">
    <location>
        <begin position="38"/>
        <end position="59"/>
    </location>
</feature>
<feature type="transmembrane region" description="Helical" evidence="7">
    <location>
        <begin position="314"/>
        <end position="336"/>
    </location>
</feature>
<feature type="transmembrane region" description="Helical" evidence="7">
    <location>
        <begin position="7"/>
        <end position="32"/>
    </location>
</feature>
<feature type="transmembrane region" description="Helical" evidence="7">
    <location>
        <begin position="122"/>
        <end position="140"/>
    </location>
</feature>
<sequence length="471" mass="48600">MARSGQIGVPAATAIGVGGMMGAGLYTLVGLAAGTAGVWIWVSFLVGGLVSLFSVYSYAKLGARFPSRGGAAEFLIRCFGDGIVAGGLNVFQFLGWIIAMALYASGFAGYMQHLTGLDDNELAGKAIGVGLVLFLMGVNFIGAKTVGRTEMLVIGVELIIIVGFVVFASMKAQPSNFTDQVGGDGVLGILIAAGMLYVTYEGFGVVTNSAGNMADPKKQLPRAMYSSLAIVIAVYVAVAVVLVMVMSLKQIDADAGHVLSDAGRAVLGQTGFIIISAAALLATASGVNATLYGNANLAFTVAKSGEMPADFARGVWRSGTWGLVAAGVLTCLFVVFFPLSAVGQMASLAFLIVYGSVSLGHIKVRRQTGAKAYLLIASVVLNAALFGLLLYYSITSGEASTWITLLAVLVLSFVFEYVYRRITGRKLRISSESLAAEATVAQGQSTTAPKQPAVAASPPPTTPPTTPPATG</sequence>
<dbReference type="Pfam" id="PF13520">
    <property type="entry name" value="AA_permease_2"/>
    <property type="match status" value="1"/>
</dbReference>
<evidence type="ECO:0000256" key="3">
    <source>
        <dbReference type="ARBA" id="ARBA00022692"/>
    </source>
</evidence>
<dbReference type="PANTHER" id="PTHR42770:SF11">
    <property type="entry name" value="INNER MEMBRANE TRANSPORT PROTEIN YBAT"/>
    <property type="match status" value="1"/>
</dbReference>
<dbReference type="Gene3D" id="1.20.1740.10">
    <property type="entry name" value="Amino acid/polyamine transporter I"/>
    <property type="match status" value="1"/>
</dbReference>
<dbReference type="Proteomes" id="UP001418444">
    <property type="component" value="Unassembled WGS sequence"/>
</dbReference>
<dbReference type="PANTHER" id="PTHR42770">
    <property type="entry name" value="AMINO ACID TRANSPORTER-RELATED"/>
    <property type="match status" value="1"/>
</dbReference>
<feature type="transmembrane region" description="Helical" evidence="7">
    <location>
        <begin position="227"/>
        <end position="246"/>
    </location>
</feature>
<feature type="transmembrane region" description="Helical" evidence="7">
    <location>
        <begin position="266"/>
        <end position="293"/>
    </location>
</feature>
<evidence type="ECO:0000256" key="1">
    <source>
        <dbReference type="ARBA" id="ARBA00004651"/>
    </source>
</evidence>
<evidence type="ECO:0000256" key="5">
    <source>
        <dbReference type="ARBA" id="ARBA00023136"/>
    </source>
</evidence>
<evidence type="ECO:0000313" key="8">
    <source>
        <dbReference type="EMBL" id="GAA3953465.1"/>
    </source>
</evidence>
<keyword evidence="2" id="KW-1003">Cell membrane</keyword>
<proteinExistence type="predicted"/>
<keyword evidence="3 7" id="KW-0812">Transmembrane</keyword>
<name>A0ABP7NSZ9_9ACTN</name>
<feature type="transmembrane region" description="Helical" evidence="7">
    <location>
        <begin position="342"/>
        <end position="360"/>
    </location>
</feature>
<dbReference type="InterPro" id="IPR050367">
    <property type="entry name" value="APC_superfamily"/>
</dbReference>
<feature type="transmembrane region" description="Helical" evidence="7">
    <location>
        <begin position="400"/>
        <end position="419"/>
    </location>
</feature>
<dbReference type="EMBL" id="BAAAZW010000002">
    <property type="protein sequence ID" value="GAA3953465.1"/>
    <property type="molecule type" value="Genomic_DNA"/>
</dbReference>